<organism evidence="3 4">
    <name type="scientific">Cephalotrichum gorgonifer</name>
    <dbReference type="NCBI Taxonomy" id="2041049"/>
    <lineage>
        <taxon>Eukaryota</taxon>
        <taxon>Fungi</taxon>
        <taxon>Dikarya</taxon>
        <taxon>Ascomycota</taxon>
        <taxon>Pezizomycotina</taxon>
        <taxon>Sordariomycetes</taxon>
        <taxon>Hypocreomycetidae</taxon>
        <taxon>Microascales</taxon>
        <taxon>Microascaceae</taxon>
        <taxon>Cephalotrichum</taxon>
    </lineage>
</organism>
<protein>
    <submittedName>
        <fullName evidence="3">Uncharacterized protein</fullName>
    </submittedName>
</protein>
<feature type="chain" id="PRO_5042083743" evidence="2">
    <location>
        <begin position="20"/>
        <end position="149"/>
    </location>
</feature>
<dbReference type="EMBL" id="ONZQ02000017">
    <property type="protein sequence ID" value="SPO06940.1"/>
    <property type="molecule type" value="Genomic_DNA"/>
</dbReference>
<feature type="compositionally biased region" description="Basic and acidic residues" evidence="1">
    <location>
        <begin position="68"/>
        <end position="77"/>
    </location>
</feature>
<evidence type="ECO:0000256" key="2">
    <source>
        <dbReference type="SAM" id="SignalP"/>
    </source>
</evidence>
<evidence type="ECO:0000313" key="4">
    <source>
        <dbReference type="Proteomes" id="UP001187682"/>
    </source>
</evidence>
<gene>
    <name evidence="3" type="ORF">DNG_09634</name>
</gene>
<evidence type="ECO:0000313" key="3">
    <source>
        <dbReference type="EMBL" id="SPO06940.1"/>
    </source>
</evidence>
<evidence type="ECO:0000256" key="1">
    <source>
        <dbReference type="SAM" id="MobiDB-lite"/>
    </source>
</evidence>
<feature type="compositionally biased region" description="Acidic residues" evidence="1">
    <location>
        <begin position="86"/>
        <end position="149"/>
    </location>
</feature>
<proteinExistence type="predicted"/>
<keyword evidence="4" id="KW-1185">Reference proteome</keyword>
<feature type="compositionally biased region" description="Acidic residues" evidence="1">
    <location>
        <begin position="52"/>
        <end position="65"/>
    </location>
</feature>
<feature type="signal peptide" evidence="2">
    <location>
        <begin position="1"/>
        <end position="19"/>
    </location>
</feature>
<name>A0AAE8N8M8_9PEZI</name>
<accession>A0AAE8N8M8</accession>
<keyword evidence="2" id="KW-0732">Signal</keyword>
<comment type="caution">
    <text evidence="3">The sequence shown here is derived from an EMBL/GenBank/DDBJ whole genome shotgun (WGS) entry which is preliminary data.</text>
</comment>
<sequence length="149" mass="16273">MHYLSKTFGLLTILGGAASFAVPRQPRSAEVQTRYAPAAGNFWYHNVKIGCDDEIPPWGPDDDPAPWEGERYEDPAPEKPAPGEPTPEEPAPEEPAPEEPAPPEDDELPIDTDEPAPPDNELPIDPDDELPIDPDEPAPPDNELPIDLD</sequence>
<feature type="region of interest" description="Disordered" evidence="1">
    <location>
        <begin position="50"/>
        <end position="149"/>
    </location>
</feature>
<dbReference type="AlphaFoldDB" id="A0AAE8N8M8"/>
<dbReference type="Proteomes" id="UP001187682">
    <property type="component" value="Unassembled WGS sequence"/>
</dbReference>
<reference evidence="3" key="1">
    <citation type="submission" date="2018-03" db="EMBL/GenBank/DDBJ databases">
        <authorList>
            <person name="Guldener U."/>
        </authorList>
    </citation>
    <scope>NUCLEOTIDE SEQUENCE</scope>
</reference>